<dbReference type="GO" id="GO:0016121">
    <property type="term" value="P:carotene catabolic process"/>
    <property type="evidence" value="ECO:0007669"/>
    <property type="project" value="TreeGrafter"/>
</dbReference>
<evidence type="ECO:0008006" key="12">
    <source>
        <dbReference type="Google" id="ProtNLM"/>
    </source>
</evidence>
<dbReference type="PROSITE" id="PS51257">
    <property type="entry name" value="PROKAR_LIPOPROTEIN"/>
    <property type="match status" value="1"/>
</dbReference>
<keyword evidence="7 8" id="KW-0408">Iron</keyword>
<dbReference type="PANTHER" id="PTHR10543:SF101">
    <property type="entry name" value="9-CIS-EPOXYCAROTENOID DIOXYGENASE NCED6, CHLOROPLASTIC"/>
    <property type="match status" value="1"/>
</dbReference>
<evidence type="ECO:0000256" key="3">
    <source>
        <dbReference type="ARBA" id="ARBA00022640"/>
    </source>
</evidence>
<feature type="region of interest" description="Disordered" evidence="9">
    <location>
        <begin position="131"/>
        <end position="151"/>
    </location>
</feature>
<dbReference type="OMA" id="TYMAIAE"/>
<dbReference type="Proteomes" id="UP000026962">
    <property type="component" value="Chromosome 4"/>
</dbReference>
<evidence type="ECO:0000256" key="5">
    <source>
        <dbReference type="ARBA" id="ARBA00022946"/>
    </source>
</evidence>
<evidence type="ECO:0000256" key="4">
    <source>
        <dbReference type="ARBA" id="ARBA00022723"/>
    </source>
</evidence>
<evidence type="ECO:0000313" key="11">
    <source>
        <dbReference type="Proteomes" id="UP000026962"/>
    </source>
</evidence>
<dbReference type="InterPro" id="IPR004294">
    <property type="entry name" value="Carotenoid_Oase"/>
</dbReference>
<feature type="binding site" evidence="8">
    <location>
        <position position="13"/>
    </location>
    <ligand>
        <name>Fe cation</name>
        <dbReference type="ChEBI" id="CHEBI:24875"/>
        <note>catalytic</note>
    </ligand>
</feature>
<protein>
    <recommendedName>
        <fullName evidence="12">DUF1618 domain-containing protein</fullName>
    </recommendedName>
</protein>
<reference evidence="10" key="1">
    <citation type="submission" date="2015-04" db="UniProtKB">
        <authorList>
            <consortium name="EnsemblPlants"/>
        </authorList>
    </citation>
    <scope>IDENTIFICATION</scope>
</reference>
<dbReference type="AlphaFoldDB" id="A0A0E0KMF0"/>
<dbReference type="eggNOG" id="KOG1285">
    <property type="taxonomic scope" value="Eukaryota"/>
</dbReference>
<dbReference type="STRING" id="4537.A0A0E0KMF0"/>
<evidence type="ECO:0000256" key="8">
    <source>
        <dbReference type="PIRSR" id="PIRSR604294-1"/>
    </source>
</evidence>
<dbReference type="GO" id="GO:0009570">
    <property type="term" value="C:chloroplast stroma"/>
    <property type="evidence" value="ECO:0007669"/>
    <property type="project" value="TreeGrafter"/>
</dbReference>
<comment type="cofactor">
    <cofactor evidence="8">
        <name>Fe(2+)</name>
        <dbReference type="ChEBI" id="CHEBI:29033"/>
    </cofactor>
    <text evidence="8">Binds 1 Fe(2+) ion per subunit.</text>
</comment>
<dbReference type="PANTHER" id="PTHR10543">
    <property type="entry name" value="BETA-CAROTENE DIOXYGENASE"/>
    <property type="match status" value="1"/>
</dbReference>
<comment type="similarity">
    <text evidence="2">Belongs to the carotenoid oxygenase family.</text>
</comment>
<dbReference type="HOGENOM" id="CLU_016472_3_0_1"/>
<comment type="subcellular location">
    <subcellularLocation>
        <location evidence="1">Plastid</location>
        <location evidence="1">Chloroplast</location>
    </subcellularLocation>
</comment>
<keyword evidence="6" id="KW-0223">Dioxygenase</keyword>
<name>A0A0E0KMF0_ORYPU</name>
<dbReference type="GO" id="GO:0046872">
    <property type="term" value="F:metal ion binding"/>
    <property type="evidence" value="ECO:0007669"/>
    <property type="project" value="UniProtKB-KW"/>
</dbReference>
<evidence type="ECO:0000256" key="9">
    <source>
        <dbReference type="SAM" id="MobiDB-lite"/>
    </source>
</evidence>
<reference evidence="10" key="2">
    <citation type="submission" date="2018-05" db="EMBL/GenBank/DDBJ databases">
        <title>OpunRS2 (Oryza punctata Reference Sequence Version 2).</title>
        <authorList>
            <person name="Zhang J."/>
            <person name="Kudrna D."/>
            <person name="Lee S."/>
            <person name="Talag J."/>
            <person name="Welchert J."/>
            <person name="Wing R.A."/>
        </authorList>
    </citation>
    <scope>NUCLEOTIDE SEQUENCE [LARGE SCALE GENOMIC DNA]</scope>
</reference>
<dbReference type="Gramene" id="OPUNC04G01460.1">
    <property type="protein sequence ID" value="OPUNC04G01460.1"/>
    <property type="gene ID" value="OPUNC04G01460"/>
</dbReference>
<evidence type="ECO:0000256" key="1">
    <source>
        <dbReference type="ARBA" id="ARBA00004229"/>
    </source>
</evidence>
<evidence type="ECO:0000256" key="6">
    <source>
        <dbReference type="ARBA" id="ARBA00022964"/>
    </source>
</evidence>
<proteinExistence type="inferred from homology"/>
<dbReference type="Pfam" id="PF03055">
    <property type="entry name" value="RPE65"/>
    <property type="match status" value="1"/>
</dbReference>
<keyword evidence="4 8" id="KW-0479">Metal-binding</keyword>
<evidence type="ECO:0000256" key="7">
    <source>
        <dbReference type="ARBA" id="ARBA00023004"/>
    </source>
</evidence>
<evidence type="ECO:0000313" key="10">
    <source>
        <dbReference type="EnsemblPlants" id="OPUNC04G01460.1"/>
    </source>
</evidence>
<accession>A0A0E0KMF0</accession>
<keyword evidence="3" id="KW-0934">Plastid</keyword>
<keyword evidence="6" id="KW-0560">Oxidoreductase</keyword>
<sequence length="192" mass="20602">MRWFDVPDCFCLHIWNKPDAAAAAIVIVCSCITPPDALFFSSDDDAVAVRAILSEVRLDLRTGWSSQRELVPELNLEAGTVNRSLLGHRTRYTYLAIAEPWPRCRGVAKVDLGTGELAAVHEYGEGRFGGEPTFVPAASTSSTGTGGEEEEDDGHVVVMVHDEAAGTAEVVVLDAGKMEVAATVAVPCRVPY</sequence>
<keyword evidence="5" id="KW-0809">Transit peptide</keyword>
<dbReference type="GO" id="GO:0010436">
    <property type="term" value="F:carotenoid dioxygenase activity"/>
    <property type="evidence" value="ECO:0007669"/>
    <property type="project" value="TreeGrafter"/>
</dbReference>
<organism evidence="10">
    <name type="scientific">Oryza punctata</name>
    <name type="common">Red rice</name>
    <dbReference type="NCBI Taxonomy" id="4537"/>
    <lineage>
        <taxon>Eukaryota</taxon>
        <taxon>Viridiplantae</taxon>
        <taxon>Streptophyta</taxon>
        <taxon>Embryophyta</taxon>
        <taxon>Tracheophyta</taxon>
        <taxon>Spermatophyta</taxon>
        <taxon>Magnoliopsida</taxon>
        <taxon>Liliopsida</taxon>
        <taxon>Poales</taxon>
        <taxon>Poaceae</taxon>
        <taxon>BOP clade</taxon>
        <taxon>Oryzoideae</taxon>
        <taxon>Oryzeae</taxon>
        <taxon>Oryzinae</taxon>
        <taxon>Oryza</taxon>
    </lineage>
</organism>
<dbReference type="EnsemblPlants" id="OPUNC04G01460.1">
    <property type="protein sequence ID" value="OPUNC04G01460.1"/>
    <property type="gene ID" value="OPUNC04G01460"/>
</dbReference>
<evidence type="ECO:0000256" key="2">
    <source>
        <dbReference type="ARBA" id="ARBA00006787"/>
    </source>
</evidence>
<keyword evidence="11" id="KW-1185">Reference proteome</keyword>